<keyword evidence="2" id="KW-1185">Reference proteome</keyword>
<accession>A0AAD9BK55</accession>
<evidence type="ECO:0000313" key="2">
    <source>
        <dbReference type="Proteomes" id="UP001228049"/>
    </source>
</evidence>
<organism evidence="1 2">
    <name type="scientific">Dissostichus eleginoides</name>
    <name type="common">Patagonian toothfish</name>
    <name type="synonym">Dissostichus amissus</name>
    <dbReference type="NCBI Taxonomy" id="100907"/>
    <lineage>
        <taxon>Eukaryota</taxon>
        <taxon>Metazoa</taxon>
        <taxon>Chordata</taxon>
        <taxon>Craniata</taxon>
        <taxon>Vertebrata</taxon>
        <taxon>Euteleostomi</taxon>
        <taxon>Actinopterygii</taxon>
        <taxon>Neopterygii</taxon>
        <taxon>Teleostei</taxon>
        <taxon>Neoteleostei</taxon>
        <taxon>Acanthomorphata</taxon>
        <taxon>Eupercaria</taxon>
        <taxon>Perciformes</taxon>
        <taxon>Notothenioidei</taxon>
        <taxon>Nototheniidae</taxon>
        <taxon>Dissostichus</taxon>
    </lineage>
</organism>
<dbReference type="AlphaFoldDB" id="A0AAD9BK55"/>
<sequence length="94" mass="11060">MGHERTFIKQTGCLRFQQEPRRKTDYKTLLALLFGEATRGGLTDLRNILLLRTPREHDFLKRPLLEFGPLEYGSRFFIACRFVPGKCMHSYLKL</sequence>
<reference evidence="1" key="1">
    <citation type="submission" date="2023-04" db="EMBL/GenBank/DDBJ databases">
        <title>Chromosome-level genome of Chaenocephalus aceratus.</title>
        <authorList>
            <person name="Park H."/>
        </authorList>
    </citation>
    <scope>NUCLEOTIDE SEQUENCE</scope>
    <source>
        <strain evidence="1">DE</strain>
        <tissue evidence="1">Muscle</tissue>
    </source>
</reference>
<evidence type="ECO:0000313" key="1">
    <source>
        <dbReference type="EMBL" id="KAK1885086.1"/>
    </source>
</evidence>
<proteinExistence type="predicted"/>
<comment type="caution">
    <text evidence="1">The sequence shown here is derived from an EMBL/GenBank/DDBJ whole genome shotgun (WGS) entry which is preliminary data.</text>
</comment>
<dbReference type="Proteomes" id="UP001228049">
    <property type="component" value="Unassembled WGS sequence"/>
</dbReference>
<protein>
    <submittedName>
        <fullName evidence="1">Cytochrome c-type biogenesis protein CcmE</fullName>
    </submittedName>
</protein>
<gene>
    <name evidence="1" type="ORF">KUDE01_031282</name>
</gene>
<name>A0AAD9BK55_DISEL</name>
<dbReference type="EMBL" id="JASDAP010000021">
    <property type="protein sequence ID" value="KAK1885086.1"/>
    <property type="molecule type" value="Genomic_DNA"/>
</dbReference>